<evidence type="ECO:0000313" key="2">
    <source>
        <dbReference type="EMBL" id="THH32801.1"/>
    </source>
</evidence>
<name>A0A4S4N4M1_9APHY</name>
<gene>
    <name evidence="2" type="ORF">EUX98_g1396</name>
</gene>
<reference evidence="2 3" key="1">
    <citation type="submission" date="2019-02" db="EMBL/GenBank/DDBJ databases">
        <title>Genome sequencing of the rare red list fungi Antrodiella citrinella (Flaviporus citrinellus).</title>
        <authorList>
            <person name="Buettner E."/>
            <person name="Kellner H."/>
        </authorList>
    </citation>
    <scope>NUCLEOTIDE SEQUENCE [LARGE SCALE GENOMIC DNA]</scope>
    <source>
        <strain evidence="2 3">DSM 108506</strain>
    </source>
</reference>
<organism evidence="2 3">
    <name type="scientific">Antrodiella citrinella</name>
    <dbReference type="NCBI Taxonomy" id="2447956"/>
    <lineage>
        <taxon>Eukaryota</taxon>
        <taxon>Fungi</taxon>
        <taxon>Dikarya</taxon>
        <taxon>Basidiomycota</taxon>
        <taxon>Agaricomycotina</taxon>
        <taxon>Agaricomycetes</taxon>
        <taxon>Polyporales</taxon>
        <taxon>Steccherinaceae</taxon>
        <taxon>Antrodiella</taxon>
    </lineage>
</organism>
<proteinExistence type="predicted"/>
<dbReference type="AlphaFoldDB" id="A0A4S4N4M1"/>
<dbReference type="Proteomes" id="UP000308730">
    <property type="component" value="Unassembled WGS sequence"/>
</dbReference>
<feature type="region of interest" description="Disordered" evidence="1">
    <location>
        <begin position="204"/>
        <end position="248"/>
    </location>
</feature>
<protein>
    <submittedName>
        <fullName evidence="2">Uncharacterized protein</fullName>
    </submittedName>
</protein>
<accession>A0A4S4N4M1</accession>
<feature type="compositionally biased region" description="Acidic residues" evidence="1">
    <location>
        <begin position="216"/>
        <end position="244"/>
    </location>
</feature>
<comment type="caution">
    <text evidence="2">The sequence shown here is derived from an EMBL/GenBank/DDBJ whole genome shotgun (WGS) entry which is preliminary data.</text>
</comment>
<evidence type="ECO:0000313" key="3">
    <source>
        <dbReference type="Proteomes" id="UP000308730"/>
    </source>
</evidence>
<sequence>MIVEIKSLPEHRTAYYMLKRAKEQLYHQALCTFAEDSRLEYLGGLVGCMDLWQYFDYYRTDEAVSANINILKTGVRLPPSKSSFAHRGFSDDRYLPSEALFDLIPMDIRNDEEQLVSYHFSLQDKNGTSSKAFKIIGDRIKRMNADICTDASIHPDLLSRRDRSNQDSYTEFEQALEPRNHESDVIFSDMARLAAQNLLNAAAKVGKGKAVARTEEDGEADAEDGSEGDGEDESSGPEDDEDPSNDNMSLMLRNRRRQVGLQAIPEASDDGLDSTGNKTDDELIGITAGLSISPSAMPASEYEQGDSADDATRTSRYVFDLSSTYPSRSLTVLSYIIQLSDDSEADAEVPAGADRYVFTT</sequence>
<evidence type="ECO:0000256" key="1">
    <source>
        <dbReference type="SAM" id="MobiDB-lite"/>
    </source>
</evidence>
<keyword evidence="3" id="KW-1185">Reference proteome</keyword>
<dbReference type="EMBL" id="SGPM01000015">
    <property type="protein sequence ID" value="THH32801.1"/>
    <property type="molecule type" value="Genomic_DNA"/>
</dbReference>